<dbReference type="RefSeq" id="WP_158214182.1">
    <property type="nucleotide sequence ID" value="NZ_NEWD01000024.1"/>
</dbReference>
<keyword evidence="3" id="KW-1185">Reference proteome</keyword>
<organism evidence="2 3">
    <name type="scientific">Bifidobacterium vansinderenii</name>
    <dbReference type="NCBI Taxonomy" id="1984871"/>
    <lineage>
        <taxon>Bacteria</taxon>
        <taxon>Bacillati</taxon>
        <taxon>Actinomycetota</taxon>
        <taxon>Actinomycetes</taxon>
        <taxon>Bifidobacteriales</taxon>
        <taxon>Bifidobacteriaceae</taxon>
        <taxon>Bifidobacterium</taxon>
    </lineage>
</organism>
<dbReference type="EMBL" id="NEWD01000024">
    <property type="protein sequence ID" value="OXN00037.1"/>
    <property type="molecule type" value="Genomic_DNA"/>
</dbReference>
<proteinExistence type="predicted"/>
<evidence type="ECO:0000313" key="3">
    <source>
        <dbReference type="Proteomes" id="UP000215433"/>
    </source>
</evidence>
<reference evidence="2 3" key="1">
    <citation type="submission" date="2017-05" db="EMBL/GenBank/DDBJ databases">
        <title>Bifidobacterium vansinderenii sp. nov.</title>
        <authorList>
            <person name="Lugli G.A."/>
            <person name="Duranti S."/>
            <person name="Mangifesta M."/>
        </authorList>
    </citation>
    <scope>NUCLEOTIDE SEQUENCE [LARGE SCALE GENOMIC DNA]</scope>
    <source>
        <strain evidence="2 3">Tam10B</strain>
    </source>
</reference>
<dbReference type="AlphaFoldDB" id="A0A229VWP8"/>
<dbReference type="Proteomes" id="UP000215433">
    <property type="component" value="Unassembled WGS sequence"/>
</dbReference>
<protein>
    <submittedName>
        <fullName evidence="2">Uncharacterized protein</fullName>
    </submittedName>
</protein>
<evidence type="ECO:0000313" key="2">
    <source>
        <dbReference type="EMBL" id="OXN00037.1"/>
    </source>
</evidence>
<gene>
    <name evidence="2" type="ORF">Tam10B_1733</name>
</gene>
<sequence>MAANQPDTNSDDLLASLNANFGDDHQDAVRQSKKNSLAEMTKSLPDWSLEPPETFLS</sequence>
<comment type="caution">
    <text evidence="2">The sequence shown here is derived from an EMBL/GenBank/DDBJ whole genome shotgun (WGS) entry which is preliminary data.</text>
</comment>
<feature type="region of interest" description="Disordered" evidence="1">
    <location>
        <begin position="24"/>
        <end position="57"/>
    </location>
</feature>
<evidence type="ECO:0000256" key="1">
    <source>
        <dbReference type="SAM" id="MobiDB-lite"/>
    </source>
</evidence>
<accession>A0A229VWP8</accession>
<name>A0A229VWP8_9BIFI</name>